<dbReference type="PROSITE" id="PS01182">
    <property type="entry name" value="GLYCOSYL_HYDROL_F35"/>
    <property type="match status" value="1"/>
</dbReference>
<keyword evidence="6 19" id="KW-0479">Metal-binding</keyword>
<keyword evidence="7" id="KW-0732">Signal</keyword>
<dbReference type="FunFam" id="3.40.50.410:FF:000084">
    <property type="entry name" value="Transcription factor TFIIH subunit Tfb4, putative"/>
    <property type="match status" value="1"/>
</dbReference>
<proteinExistence type="inferred from homology"/>
<accession>A0A0G2E5H6</accession>
<feature type="region of interest" description="Disordered" evidence="20">
    <location>
        <begin position="81"/>
        <end position="120"/>
    </location>
</feature>
<keyword evidence="10 18" id="KW-0378">Hydrolase</keyword>
<keyword evidence="11 19" id="KW-0862">Zinc</keyword>
<organism evidence="22 23">
    <name type="scientific">Diplodia seriata</name>
    <dbReference type="NCBI Taxonomy" id="420778"/>
    <lineage>
        <taxon>Eukaryota</taxon>
        <taxon>Fungi</taxon>
        <taxon>Dikarya</taxon>
        <taxon>Ascomycota</taxon>
        <taxon>Pezizomycotina</taxon>
        <taxon>Dothideomycetes</taxon>
        <taxon>Dothideomycetes incertae sedis</taxon>
        <taxon>Botryosphaeriales</taxon>
        <taxon>Botryosphaeriaceae</taxon>
        <taxon>Diplodia</taxon>
    </lineage>
</organism>
<reference evidence="22 23" key="2">
    <citation type="submission" date="2015-05" db="EMBL/GenBank/DDBJ databases">
        <title>Distinctive expansion of gene families associated with plant cell wall degradation and secondary metabolism in the genomes of grapevine trunk pathogens.</title>
        <authorList>
            <person name="Lawrence D.P."/>
            <person name="Travadon R."/>
            <person name="Rolshausen P.E."/>
            <person name="Baumgartner K."/>
        </authorList>
    </citation>
    <scope>NUCLEOTIDE SEQUENCE [LARGE SCALE GENOMIC DNA]</scope>
    <source>
        <strain evidence="22">DS831</strain>
    </source>
</reference>
<evidence type="ECO:0000256" key="9">
    <source>
        <dbReference type="ARBA" id="ARBA00022771"/>
    </source>
</evidence>
<comment type="similarity">
    <text evidence="5">Belongs to the glycosyl hydrolase 35 family.</text>
</comment>
<dbReference type="PRINTS" id="PR00742">
    <property type="entry name" value="GLHYDRLASE35"/>
</dbReference>
<dbReference type="SUPFAM" id="SSF117100">
    <property type="entry name" value="Beta-galactosidase LacA, domain 3"/>
    <property type="match status" value="1"/>
</dbReference>
<dbReference type="Proteomes" id="UP000034182">
    <property type="component" value="Unassembled WGS sequence"/>
</dbReference>
<dbReference type="EC" id="3.2.1.23" evidence="18"/>
<dbReference type="Pfam" id="PF13364">
    <property type="entry name" value="BetaGal_ABD2"/>
    <property type="match status" value="2"/>
</dbReference>
<dbReference type="InterPro" id="IPR018954">
    <property type="entry name" value="Betagal_dom2"/>
</dbReference>
<dbReference type="Gene3D" id="3.20.20.80">
    <property type="entry name" value="Glycosidases"/>
    <property type="match status" value="1"/>
</dbReference>
<comment type="subcellular location">
    <subcellularLocation>
        <location evidence="3 19">Nucleus</location>
    </subcellularLocation>
</comment>
<evidence type="ECO:0000256" key="13">
    <source>
        <dbReference type="ARBA" id="ARBA00023163"/>
    </source>
</evidence>
<dbReference type="SUPFAM" id="SSF49785">
    <property type="entry name" value="Galactose-binding domain-like"/>
    <property type="match status" value="2"/>
</dbReference>
<dbReference type="InterPro" id="IPR036833">
    <property type="entry name" value="BetaGal_dom3_sf"/>
</dbReference>
<dbReference type="Pfam" id="PF10435">
    <property type="entry name" value="BetaGal_dom2"/>
    <property type="match status" value="1"/>
</dbReference>
<evidence type="ECO:0000256" key="2">
    <source>
        <dbReference type="ARBA" id="ARBA00002817"/>
    </source>
</evidence>
<dbReference type="PANTHER" id="PTHR12831">
    <property type="entry name" value="TRANSCRIPTION INITIATION FACTOR IIH TFIIH , POLYPEPTIDE 3-RELATED"/>
    <property type="match status" value="1"/>
</dbReference>
<evidence type="ECO:0000256" key="3">
    <source>
        <dbReference type="ARBA" id="ARBA00004123"/>
    </source>
</evidence>
<evidence type="ECO:0000256" key="1">
    <source>
        <dbReference type="ARBA" id="ARBA00001412"/>
    </source>
</evidence>
<evidence type="ECO:0000256" key="18">
    <source>
        <dbReference type="RuleBase" id="RU000675"/>
    </source>
</evidence>
<evidence type="ECO:0000313" key="22">
    <source>
        <dbReference type="EMBL" id="KKY17576.1"/>
    </source>
</evidence>
<dbReference type="PANTHER" id="PTHR12831:SF0">
    <property type="entry name" value="GENERAL TRANSCRIPTION FACTOR IIH SUBUNIT 3"/>
    <property type="match status" value="1"/>
</dbReference>
<evidence type="ECO:0000256" key="8">
    <source>
        <dbReference type="ARBA" id="ARBA00022763"/>
    </source>
</evidence>
<dbReference type="EMBL" id="LAQI01000147">
    <property type="protein sequence ID" value="KKY17576.1"/>
    <property type="molecule type" value="Genomic_DNA"/>
</dbReference>
<keyword evidence="16 19" id="KW-0539">Nucleus</keyword>
<keyword evidence="9 19" id="KW-0863">Zinc-finger</keyword>
<dbReference type="GO" id="GO:0008270">
    <property type="term" value="F:zinc ion binding"/>
    <property type="evidence" value="ECO:0007669"/>
    <property type="project" value="UniProtKB-KW"/>
</dbReference>
<keyword evidence="12 19" id="KW-0805">Transcription regulation</keyword>
<feature type="domain" description="Beta-galactosidase" evidence="21">
    <location>
        <begin position="713"/>
        <end position="889"/>
    </location>
</feature>
<dbReference type="SUPFAM" id="SSF51445">
    <property type="entry name" value="(Trans)glycosidases"/>
    <property type="match status" value="1"/>
</dbReference>
<dbReference type="GO" id="GO:0004565">
    <property type="term" value="F:beta-galactosidase activity"/>
    <property type="evidence" value="ECO:0007669"/>
    <property type="project" value="UniProtKB-EC"/>
</dbReference>
<dbReference type="InterPro" id="IPR025972">
    <property type="entry name" value="BetaGal_dom3"/>
</dbReference>
<dbReference type="InterPro" id="IPR001944">
    <property type="entry name" value="Glycoside_Hdrlase_35"/>
</dbReference>
<evidence type="ECO:0000256" key="19">
    <source>
        <dbReference type="RuleBase" id="RU368090"/>
    </source>
</evidence>
<comment type="catalytic activity">
    <reaction evidence="1 18">
        <text>Hydrolysis of terminal non-reducing beta-D-galactose residues in beta-D-galactosides.</text>
        <dbReference type="EC" id="3.2.1.23"/>
    </reaction>
</comment>
<protein>
    <recommendedName>
        <fullName evidence="18 19">Multifunctional fusion protein</fullName>
    </recommendedName>
    <domain>
        <recommendedName>
            <fullName evidence="19">General transcription and DNA repair factor IIH subunit TFB4</fullName>
            <shortName evidence="19">TFIIH subunit TFB4</shortName>
        </recommendedName>
        <alternativeName>
            <fullName evidence="19">RNA polymerase II transcription factor B subunit 4</fullName>
        </alternativeName>
    </domain>
    <domain>
        <recommendedName>
            <fullName evidence="18">Beta-galactosidase</fullName>
            <ecNumber evidence="18">3.2.1.23</ecNumber>
        </recommendedName>
    </domain>
</protein>
<dbReference type="GO" id="GO:0005975">
    <property type="term" value="P:carbohydrate metabolic process"/>
    <property type="evidence" value="ECO:0007669"/>
    <property type="project" value="InterPro"/>
</dbReference>
<keyword evidence="17 18" id="KW-0326">Glycosidase</keyword>
<dbReference type="Gene3D" id="2.60.120.260">
    <property type="entry name" value="Galactose-binding domain-like"/>
    <property type="match status" value="2"/>
</dbReference>
<dbReference type="Pfam" id="PF01301">
    <property type="entry name" value="Glyco_hydro_35"/>
    <property type="match status" value="1"/>
</dbReference>
<evidence type="ECO:0000256" key="10">
    <source>
        <dbReference type="ARBA" id="ARBA00022801"/>
    </source>
</evidence>
<dbReference type="GO" id="GO:0006355">
    <property type="term" value="P:regulation of DNA-templated transcription"/>
    <property type="evidence" value="ECO:0007669"/>
    <property type="project" value="InterPro"/>
</dbReference>
<dbReference type="SMART" id="SM01029">
    <property type="entry name" value="BetaGal_dom2"/>
    <property type="match status" value="1"/>
</dbReference>
<dbReference type="FunFam" id="2.102.20.10:FF:000001">
    <property type="entry name" value="Beta-galactosidase A"/>
    <property type="match status" value="1"/>
</dbReference>
<name>A0A0G2E5H6_9PEZI</name>
<evidence type="ECO:0000256" key="7">
    <source>
        <dbReference type="ARBA" id="ARBA00022729"/>
    </source>
</evidence>
<keyword evidence="8 19" id="KW-0227">DNA damage</keyword>
<evidence type="ECO:0000259" key="21">
    <source>
        <dbReference type="SMART" id="SM01029"/>
    </source>
</evidence>
<comment type="function">
    <text evidence="2 19">Component of the general transcription and DNA repair factor IIH (TFIIH) core complex, which is involved in general and transcription-coupled nucleotide excision repair (NER) of damaged DNA and, when complexed to TFIIK, in RNA transcription by RNA polymerase II. In NER, TFIIH acts by opening DNA around the lesion to allow the excision of the damaged oligonucleotide and its replacement by a new DNA fragment. In transcription, TFIIH has an essential role in transcription initiation. When the pre-initiation complex (PIC) has been established, TFIIH is required for promoter opening and promoter escape. Phosphorylation of the C-terminal tail (CTD) of the largest subunit of RNA polymerase II by the kinase module TFIIK controls the initiation of transcription.</text>
</comment>
<dbReference type="InterPro" id="IPR019801">
    <property type="entry name" value="Glyco_hydro_35_CS"/>
</dbReference>
<evidence type="ECO:0000256" key="17">
    <source>
        <dbReference type="ARBA" id="ARBA00023295"/>
    </source>
</evidence>
<dbReference type="FunFam" id="2.60.120.260:FF:000065">
    <property type="entry name" value="Beta-galactosidase A"/>
    <property type="match status" value="1"/>
</dbReference>
<evidence type="ECO:0000256" key="20">
    <source>
        <dbReference type="SAM" id="MobiDB-lite"/>
    </source>
</evidence>
<gene>
    <name evidence="22" type="ORF">UCDDS831_g06284</name>
</gene>
<dbReference type="InterPro" id="IPR036465">
    <property type="entry name" value="vWFA_dom_sf"/>
</dbReference>
<evidence type="ECO:0000256" key="11">
    <source>
        <dbReference type="ARBA" id="ARBA00022833"/>
    </source>
</evidence>
<comment type="caution">
    <text evidence="22">The sequence shown here is derived from an EMBL/GenBank/DDBJ whole genome shotgun (WGS) entry which is preliminary data.</text>
</comment>
<keyword evidence="13 19" id="KW-0804">Transcription</keyword>
<evidence type="ECO:0000256" key="16">
    <source>
        <dbReference type="ARBA" id="ARBA00023242"/>
    </source>
</evidence>
<dbReference type="Pfam" id="PF13363">
    <property type="entry name" value="BetaGal_dom3"/>
    <property type="match status" value="1"/>
</dbReference>
<sequence>MEAVDATERSYKGFDGPPPSLLTIIIDTNPHAWAYLSSTLPLSKAIANLLVFVNAHLAINSANQVAVLASHTQQATWLYPTPHPPKAAGRNAANGDKGSNGKVDGDVDMADTPSMDDANKYRPFRNVETELLANLRAVMSQTSEADLQASTTTLIAGALTTALAYIAKATLNSAPQVGDANNAADLAAAADAPQARASLTSRILVLSVSGDLASQYIPVMNAIFAAQRQRISIDILKLAGDTIFLQQACDATGGIYLQPSSPQGLLQYFMMAFLPDETARKHLVLPSAGEVDFRAACFCHRRVVDVGYGRDRLWPGSVVATMKLSTSLLAASLASQALGAAVSAGKPTDMIKPYKREALQDIVTWDEHSIFVNGERIIFLSGEYHPFRLPVPSLWLDVFHKIKALGFNGVSFYVDWALHEGTPGEFTAEGVFAWEPFFDAAQEAGIYLLARPGPYINAEVSGGGFPGWLQRVNGTLRTDDEAYINATDNYAKNIGEIIAKAQITNGGPVILFQPENEYTGAVDGVEFPNERYWDIVEKQFRDTGIVVPYINNDASPQGYFAPGSNWTPQVDIYGHDGYPLGFDCANPYTWPDGKLPQNWRELHEEQSPSTPYALVEFQAGAFDPWGGLGFDQCSVLINQEFERVFYKNLQSFGATIINLYMIFGGTNWGNLGHPGGYTSYDYGSVIRETREIDREKYSELKLQGNFLKASPAYLTAEPGELSNGTYASTTDIAVTPLLGNVTNFFVVRHAAYNSLESTSYTLTVPTSKGDLTLPQLNGTLTLNGRDSKVHVTDYDVGGENLLYSTAEIFTWQKYDDKTILVVYGGPNEAHELAFSSGKNATLIEGSGVTITAKDGATILHWSVTPSRKTVKVGESLYVYILDRNSAYNYWTHDDIVLKAGYLVRNASVDDTTLSIVGDLNATASLEVIGGVPSGLTTLTFNGEDLDFEQSPSTGAVSASLAYTPPDISLPDLSSLSWKSLDTLPEIGADYDDSAWPAADQEFTLNTLRPLTTPTSLYGGDYGYHYGTLLFRGHFTATGSESSLYLSAQGGFASGFSVWLGSALLGSWTGADYASNGNVTLPIAGDAVPAAGADAVITVVLDTTGISENWVVGAEEAKLPRGILDFDLAGHAQGDVSWKLTGNLGGEKYLDHSRGPLNEGGLFAERAGYHLPGAPVDEWEDSAGPAVDGVAAAGAAWFATTVDLDIPQGWDVPLSFSFGNSSSSTNGSVPAYRAQLFVNGWQFGKYIHNVGPQDVFPVPEGIWDYRGSNFVAVSLFSQESAGAVVESLELVAGTPVKTGFRAVEVVQGEAWKEREGVY</sequence>
<evidence type="ECO:0000256" key="12">
    <source>
        <dbReference type="ARBA" id="ARBA00023015"/>
    </source>
</evidence>
<evidence type="ECO:0000256" key="6">
    <source>
        <dbReference type="ARBA" id="ARBA00022723"/>
    </source>
</evidence>
<dbReference type="SUPFAM" id="SSF51011">
    <property type="entry name" value="Glycosyl hydrolase domain"/>
    <property type="match status" value="1"/>
</dbReference>
<evidence type="ECO:0000256" key="14">
    <source>
        <dbReference type="ARBA" id="ARBA00023180"/>
    </source>
</evidence>
<keyword evidence="15 19" id="KW-0234">DNA repair</keyword>
<comment type="subunit">
    <text evidence="19">Component of the 7-subunit TFIIH core complex composed of XPB/SSL2, XPD/RAD3, SSL1, TFB1, TFB2, TFB4 and TFB5, which is active in NER. The core complex associates with the 3-subunit CTD-kinase module TFIIK composed of CCL1, KIN28 and TFB3 to form the 10-subunit holoenzyme (holo-TFIIH) active in transcription.</text>
</comment>
<dbReference type="Gene3D" id="2.102.20.10">
    <property type="entry name" value="Beta-galactosidase, domain 2"/>
    <property type="match status" value="1"/>
</dbReference>
<comment type="similarity">
    <text evidence="4 19">Belongs to the TFB4 family.</text>
</comment>
<evidence type="ECO:0000313" key="23">
    <source>
        <dbReference type="Proteomes" id="UP000034182"/>
    </source>
</evidence>
<dbReference type="GO" id="GO:0000439">
    <property type="term" value="C:transcription factor TFIIH core complex"/>
    <property type="evidence" value="ECO:0007669"/>
    <property type="project" value="UniProtKB-UniRule"/>
</dbReference>
<dbReference type="Gene3D" id="3.40.50.410">
    <property type="entry name" value="von Willebrand factor, type A domain"/>
    <property type="match status" value="1"/>
</dbReference>
<dbReference type="InterPro" id="IPR004600">
    <property type="entry name" value="TFIIH_Tfb4/GTF2H3"/>
</dbReference>
<evidence type="ECO:0000256" key="5">
    <source>
        <dbReference type="ARBA" id="ARBA00009809"/>
    </source>
</evidence>
<dbReference type="GO" id="GO:0006289">
    <property type="term" value="P:nucleotide-excision repair"/>
    <property type="evidence" value="ECO:0007669"/>
    <property type="project" value="UniProtKB-UniRule"/>
</dbReference>
<dbReference type="Gene3D" id="2.60.390.10">
    <property type="entry name" value="Beta-galactosidase, domain 3"/>
    <property type="match status" value="1"/>
</dbReference>
<dbReference type="FunFam" id="3.20.20.80:FF:000040">
    <property type="entry name" value="Beta-galactosidase A"/>
    <property type="match status" value="1"/>
</dbReference>
<dbReference type="InterPro" id="IPR031330">
    <property type="entry name" value="Gly_Hdrlase_35_cat"/>
</dbReference>
<evidence type="ECO:0000256" key="4">
    <source>
        <dbReference type="ARBA" id="ARBA00005273"/>
    </source>
</evidence>
<dbReference type="GO" id="GO:0005675">
    <property type="term" value="C:transcription factor TFIIH holo complex"/>
    <property type="evidence" value="ECO:0007669"/>
    <property type="project" value="UniProtKB-UniRule"/>
</dbReference>
<evidence type="ECO:0000256" key="15">
    <source>
        <dbReference type="ARBA" id="ARBA00023204"/>
    </source>
</evidence>
<dbReference type="InterPro" id="IPR037110">
    <property type="entry name" value="Betagal_dom2_sf"/>
</dbReference>
<dbReference type="InterPro" id="IPR008979">
    <property type="entry name" value="Galactose-bd-like_sf"/>
</dbReference>
<dbReference type="InterPro" id="IPR017853">
    <property type="entry name" value="GH"/>
</dbReference>
<dbReference type="InterPro" id="IPR025300">
    <property type="entry name" value="BetaGal_jelly_roll_dom"/>
</dbReference>
<reference evidence="22 23" key="1">
    <citation type="submission" date="2015-03" db="EMBL/GenBank/DDBJ databases">
        <authorList>
            <person name="Morales-Cruz A."/>
            <person name="Amrine K.C."/>
            <person name="Cantu D."/>
        </authorList>
    </citation>
    <scope>NUCLEOTIDE SEQUENCE [LARGE SCALE GENOMIC DNA]</scope>
    <source>
        <strain evidence="22">DS831</strain>
    </source>
</reference>
<keyword evidence="14" id="KW-0325">Glycoprotein</keyword>
<dbReference type="Pfam" id="PF03850">
    <property type="entry name" value="Tfb4"/>
    <property type="match status" value="1"/>
</dbReference>